<evidence type="ECO:0000256" key="15">
    <source>
        <dbReference type="ARBA" id="ARBA00062730"/>
    </source>
</evidence>
<comment type="subunit">
    <text evidence="15">Interacts with PCNA, ORC1, cyclin-CDK. Interacts with HUWE1. Interacts with ANKRD17. Interacts with GRWD1; origin binding of GRWD1 is dependent on CDC6. Interacts with CDT1; are mutually dependent on one another for loading MCM complexes onto chromatin. Interacts with TTC4. Interacts (via Cy motif) with CCNF; the interaction takes place during G2 and M phase. Interacts with CDH1.</text>
</comment>
<evidence type="ECO:0000256" key="10">
    <source>
        <dbReference type="ARBA" id="ARBA00022840"/>
    </source>
</evidence>
<dbReference type="InterPro" id="IPR050311">
    <property type="entry name" value="ORC1/CDC6"/>
</dbReference>
<keyword evidence="9" id="KW-0498">Mitosis</keyword>
<feature type="region of interest" description="Disordered" evidence="17">
    <location>
        <begin position="1"/>
        <end position="194"/>
    </location>
</feature>
<evidence type="ECO:0000259" key="18">
    <source>
        <dbReference type="SMART" id="SM00382"/>
    </source>
</evidence>
<evidence type="ECO:0000256" key="6">
    <source>
        <dbReference type="ARBA" id="ARBA00022618"/>
    </source>
</evidence>
<evidence type="ECO:0000256" key="14">
    <source>
        <dbReference type="ARBA" id="ARBA00056036"/>
    </source>
</evidence>
<keyword evidence="4" id="KW-0963">Cytoplasm</keyword>
<dbReference type="InterPro" id="IPR041664">
    <property type="entry name" value="AAA_16"/>
</dbReference>
<feature type="compositionally biased region" description="Polar residues" evidence="17">
    <location>
        <begin position="1"/>
        <end position="10"/>
    </location>
</feature>
<evidence type="ECO:0000256" key="2">
    <source>
        <dbReference type="ARBA" id="ARBA00004496"/>
    </source>
</evidence>
<evidence type="ECO:0000256" key="4">
    <source>
        <dbReference type="ARBA" id="ARBA00022490"/>
    </source>
</evidence>
<dbReference type="Proteomes" id="UP000515145">
    <property type="component" value="Chromosome 1"/>
</dbReference>
<dbReference type="GO" id="GO:0051301">
    <property type="term" value="P:cell division"/>
    <property type="evidence" value="ECO:0007669"/>
    <property type="project" value="UniProtKB-UniRule"/>
</dbReference>
<keyword evidence="5" id="KW-0597">Phosphoprotein</keyword>
<dbReference type="InterPro" id="IPR027417">
    <property type="entry name" value="P-loop_NTPase"/>
</dbReference>
<keyword evidence="12 16" id="KW-0539">Nucleus</keyword>
<protein>
    <recommendedName>
        <fullName evidence="16">Cell division control protein</fullName>
    </recommendedName>
</protein>
<dbReference type="AlphaFoldDB" id="A0A6P7IP05"/>
<dbReference type="InterPro" id="IPR036390">
    <property type="entry name" value="WH_DNA-bd_sf"/>
</dbReference>
<dbReference type="Gene3D" id="3.40.50.300">
    <property type="entry name" value="P-loop containing nucleotide triphosphate hydrolases"/>
    <property type="match status" value="1"/>
</dbReference>
<keyword evidence="20" id="KW-1185">Reference proteome</keyword>
<feature type="domain" description="Cdc6 C-terminal" evidence="19">
    <location>
        <begin position="502"/>
        <end position="582"/>
    </location>
</feature>
<dbReference type="SMART" id="SM01074">
    <property type="entry name" value="Cdc6_C"/>
    <property type="match status" value="1"/>
</dbReference>
<gene>
    <name evidence="21" type="primary">cdc6</name>
</gene>
<dbReference type="GO" id="GO:0033314">
    <property type="term" value="P:mitotic DNA replication checkpoint signaling"/>
    <property type="evidence" value="ECO:0007669"/>
    <property type="project" value="TreeGrafter"/>
</dbReference>
<evidence type="ECO:0000259" key="19">
    <source>
        <dbReference type="SMART" id="SM01074"/>
    </source>
</evidence>
<evidence type="ECO:0000256" key="9">
    <source>
        <dbReference type="ARBA" id="ARBA00022776"/>
    </source>
</evidence>
<dbReference type="CDD" id="cd00009">
    <property type="entry name" value="AAA"/>
    <property type="match status" value="1"/>
</dbReference>
<evidence type="ECO:0000256" key="3">
    <source>
        <dbReference type="ARBA" id="ARBA00006184"/>
    </source>
</evidence>
<dbReference type="CDD" id="cd08768">
    <property type="entry name" value="Cdc6_C"/>
    <property type="match status" value="1"/>
</dbReference>
<comment type="subcellular location">
    <subcellularLocation>
        <location evidence="2">Cytoplasm</location>
    </subcellularLocation>
    <subcellularLocation>
        <location evidence="1 16">Nucleus</location>
    </subcellularLocation>
</comment>
<dbReference type="Gene3D" id="1.10.8.60">
    <property type="match status" value="1"/>
</dbReference>
<evidence type="ECO:0000256" key="1">
    <source>
        <dbReference type="ARBA" id="ARBA00004123"/>
    </source>
</evidence>
<reference evidence="21" key="1">
    <citation type="submission" date="2025-08" db="UniProtKB">
        <authorList>
            <consortium name="RefSeq"/>
        </authorList>
    </citation>
    <scope>IDENTIFICATION</scope>
</reference>
<evidence type="ECO:0000256" key="8">
    <source>
        <dbReference type="ARBA" id="ARBA00022741"/>
    </source>
</evidence>
<dbReference type="GO" id="GO:0005634">
    <property type="term" value="C:nucleus"/>
    <property type="evidence" value="ECO:0007669"/>
    <property type="project" value="UniProtKB-SubCell"/>
</dbReference>
<evidence type="ECO:0000256" key="13">
    <source>
        <dbReference type="ARBA" id="ARBA00023306"/>
    </source>
</evidence>
<comment type="similarity">
    <text evidence="3 16">Belongs to the CDC6/cdc18 family.</text>
</comment>
<dbReference type="GO" id="GO:0005737">
    <property type="term" value="C:cytoplasm"/>
    <property type="evidence" value="ECO:0007669"/>
    <property type="project" value="UniProtKB-SubCell"/>
</dbReference>
<dbReference type="FunFam" id="3.40.50.300:FF:000547">
    <property type="entry name" value="Cell division control protein"/>
    <property type="match status" value="1"/>
</dbReference>
<dbReference type="Pfam" id="PF22606">
    <property type="entry name" value="Cdc6-ORC-like_ATPase_lid"/>
    <property type="match status" value="1"/>
</dbReference>
<dbReference type="FunFam" id="1.10.8.60:FF:000058">
    <property type="entry name" value="Cell division control protein"/>
    <property type="match status" value="1"/>
</dbReference>
<feature type="compositionally biased region" description="Polar residues" evidence="17">
    <location>
        <begin position="164"/>
        <end position="173"/>
    </location>
</feature>
<evidence type="ECO:0000313" key="20">
    <source>
        <dbReference type="Proteomes" id="UP000515145"/>
    </source>
</evidence>
<comment type="function">
    <text evidence="14 16">Involved in the initiation of DNA replication. Also participates in checkpoint controls that ensure DNA replication is completed before mitosis is initiated.</text>
</comment>
<dbReference type="GO" id="GO:0003688">
    <property type="term" value="F:DNA replication origin binding"/>
    <property type="evidence" value="ECO:0007669"/>
    <property type="project" value="TreeGrafter"/>
</dbReference>
<name>A0A6P7IP05_9TELE</name>
<dbReference type="OrthoDB" id="1926878at2759"/>
<dbReference type="Gene3D" id="1.10.10.10">
    <property type="entry name" value="Winged helix-like DNA-binding domain superfamily/Winged helix DNA-binding domain"/>
    <property type="match status" value="1"/>
</dbReference>
<dbReference type="GeneID" id="114439099"/>
<dbReference type="Pfam" id="PF13191">
    <property type="entry name" value="AAA_16"/>
    <property type="match status" value="1"/>
</dbReference>
<keyword evidence="13" id="KW-0131">Cell cycle</keyword>
<evidence type="ECO:0000313" key="21">
    <source>
        <dbReference type="RefSeq" id="XP_028266661.1"/>
    </source>
</evidence>
<evidence type="ECO:0000256" key="11">
    <source>
        <dbReference type="ARBA" id="ARBA00022843"/>
    </source>
</evidence>
<dbReference type="InterPro" id="IPR003593">
    <property type="entry name" value="AAA+_ATPase"/>
</dbReference>
<organism evidence="20 21">
    <name type="scientific">Parambassis ranga</name>
    <name type="common">Indian glassy fish</name>
    <dbReference type="NCBI Taxonomy" id="210632"/>
    <lineage>
        <taxon>Eukaryota</taxon>
        <taxon>Metazoa</taxon>
        <taxon>Chordata</taxon>
        <taxon>Craniata</taxon>
        <taxon>Vertebrata</taxon>
        <taxon>Euteleostomi</taxon>
        <taxon>Actinopterygii</taxon>
        <taxon>Neopterygii</taxon>
        <taxon>Teleostei</taxon>
        <taxon>Neoteleostei</taxon>
        <taxon>Acanthomorphata</taxon>
        <taxon>Ovalentaria</taxon>
        <taxon>Ambassidae</taxon>
        <taxon>Parambassis</taxon>
    </lineage>
</organism>
<evidence type="ECO:0000256" key="16">
    <source>
        <dbReference type="PIRNR" id="PIRNR001767"/>
    </source>
</evidence>
<dbReference type="InterPro" id="IPR036388">
    <property type="entry name" value="WH-like_DNA-bd_sf"/>
</dbReference>
<dbReference type="SMART" id="SM00382">
    <property type="entry name" value="AAA"/>
    <property type="match status" value="1"/>
</dbReference>
<accession>A0A6P7IP05</accession>
<dbReference type="InParanoid" id="A0A6P7IP05"/>
<evidence type="ECO:0000256" key="7">
    <source>
        <dbReference type="ARBA" id="ARBA00022705"/>
    </source>
</evidence>
<dbReference type="InterPro" id="IPR016314">
    <property type="entry name" value="Cdc6/18"/>
</dbReference>
<dbReference type="GO" id="GO:0005524">
    <property type="term" value="F:ATP binding"/>
    <property type="evidence" value="ECO:0007669"/>
    <property type="project" value="UniProtKB-KW"/>
</dbReference>
<dbReference type="PIRSF" id="PIRSF001767">
    <property type="entry name" value="Cdc6"/>
    <property type="match status" value="1"/>
</dbReference>
<dbReference type="PANTHER" id="PTHR10763:SF26">
    <property type="entry name" value="CELL DIVISION CONTROL PROTEIN 6 HOMOLOG"/>
    <property type="match status" value="1"/>
</dbReference>
<dbReference type="FunFam" id="1.10.10.10:FF:000265">
    <property type="entry name" value="Cell division control protein"/>
    <property type="match status" value="1"/>
</dbReference>
<keyword evidence="7" id="KW-0235">DNA replication</keyword>
<dbReference type="SUPFAM" id="SSF46785">
    <property type="entry name" value="Winged helix' DNA-binding domain"/>
    <property type="match status" value="1"/>
</dbReference>
<feature type="compositionally biased region" description="Pro residues" evidence="17">
    <location>
        <begin position="34"/>
        <end position="44"/>
    </location>
</feature>
<proteinExistence type="inferred from homology"/>
<dbReference type="GO" id="GO:0005819">
    <property type="term" value="C:spindle"/>
    <property type="evidence" value="ECO:0007669"/>
    <property type="project" value="UniProtKB-ARBA"/>
</dbReference>
<keyword evidence="6 21" id="KW-0132">Cell division</keyword>
<dbReference type="InterPro" id="IPR015163">
    <property type="entry name" value="Cdc6_C"/>
</dbReference>
<dbReference type="InterPro" id="IPR054425">
    <property type="entry name" value="Cdc6_ORC1-like_ATPase_lid"/>
</dbReference>
<feature type="domain" description="AAA+ ATPase" evidence="18">
    <location>
        <begin position="247"/>
        <end position="391"/>
    </location>
</feature>
<keyword evidence="11" id="KW-0832">Ubl conjugation</keyword>
<dbReference type="GO" id="GO:0006270">
    <property type="term" value="P:DNA replication initiation"/>
    <property type="evidence" value="ECO:0007669"/>
    <property type="project" value="UniProtKB-UniRule"/>
</dbReference>
<dbReference type="PANTHER" id="PTHR10763">
    <property type="entry name" value="CELL DIVISION CONTROL PROTEIN 6-RELATED"/>
    <property type="match status" value="1"/>
</dbReference>
<dbReference type="SUPFAM" id="SSF52540">
    <property type="entry name" value="P-loop containing nucleoside triphosphate hydrolases"/>
    <property type="match status" value="1"/>
</dbReference>
<evidence type="ECO:0000256" key="17">
    <source>
        <dbReference type="SAM" id="MobiDB-lite"/>
    </source>
</evidence>
<dbReference type="CTD" id="990"/>
<dbReference type="GO" id="GO:0016887">
    <property type="term" value="F:ATP hydrolysis activity"/>
    <property type="evidence" value="ECO:0007669"/>
    <property type="project" value="InterPro"/>
</dbReference>
<sequence>MPSTRSQGRAQPTLPFPRRKSSRVSSCSKLPQPQNSPAPSPTKPEPQARAVQIGPLSPRRPVNLSTPLSPRHPSGKSTQLSPQQPPSPSFPGSPRQPAAQPPPSPGLQNRLPLSPRKRTGDDNGCNFSAALLGSPPKQSKPTLASPRRLGFDENSPVMARRQLVPSSPRQQLSPAVGSSPRRRDTATGSPVKLNTEKKPAVRLFAEKSRFQSVKQALHTAVPERLLSREAERASIRSFLEEKVQQHVPGSLYISGAPGTGKTACLNCVLQGMKAELSSVQTVVVNCMSLRSSHAIFPLLANKLKASGGQNGLQKFLTTPGPTMLLVLDEMDQLDSKAQDVLYTIFEWPYLPSSRLCLIGIANALDLTDRILPRLQARPHCRPLLLHFPPYSREELAAIVQDRLAQASAEGILDATAVQFCARKVSAVSGDARKALDICRRAVEIVESDERKKANCPQAEAKASRVSLPQVARVLSEVYGDRMGSQSSSSDGESFPLQQKLLVCCLLLLIRNGKSKEIGLGKLHEVYSRLCAQRQVSGVGQGECLSLCNLLESRGIFALKKAKEARLTKVFLKIEEKDVENALKDRTLLGSILAAGLPS</sequence>
<evidence type="ECO:0000256" key="5">
    <source>
        <dbReference type="ARBA" id="ARBA00022553"/>
    </source>
</evidence>
<evidence type="ECO:0000256" key="12">
    <source>
        <dbReference type="ARBA" id="ARBA00023242"/>
    </source>
</evidence>
<dbReference type="RefSeq" id="XP_028266661.1">
    <property type="nucleotide sequence ID" value="XM_028410860.1"/>
</dbReference>
<keyword evidence="8" id="KW-0547">Nucleotide-binding</keyword>
<keyword evidence="10" id="KW-0067">ATP-binding</keyword>
<dbReference type="Pfam" id="PF09079">
    <property type="entry name" value="WHD_Cdc6"/>
    <property type="match status" value="1"/>
</dbReference>